<comment type="subcellular location">
    <subcellularLocation>
        <location evidence="1">Endoplasmic reticulum membrane</location>
        <topology evidence="1">Multi-pass membrane protein</topology>
    </subcellularLocation>
</comment>
<feature type="transmembrane region" description="Helical" evidence="9">
    <location>
        <begin position="94"/>
        <end position="112"/>
    </location>
</feature>
<dbReference type="GO" id="GO:0000045">
    <property type="term" value="P:autophagosome assembly"/>
    <property type="evidence" value="ECO:0007669"/>
    <property type="project" value="TreeGrafter"/>
</dbReference>
<dbReference type="EMBL" id="GAPW01006212">
    <property type="protein sequence ID" value="JAC07386.1"/>
    <property type="molecule type" value="mRNA"/>
</dbReference>
<dbReference type="GO" id="GO:0034975">
    <property type="term" value="P:protein folding in endoplasmic reticulum"/>
    <property type="evidence" value="ECO:0007669"/>
    <property type="project" value="TreeGrafter"/>
</dbReference>
<evidence type="ECO:0000256" key="8">
    <source>
        <dbReference type="ARBA" id="ARBA00031072"/>
    </source>
</evidence>
<dbReference type="OrthoDB" id="16510at2759"/>
<dbReference type="PANTHER" id="PTHR20994:SF0">
    <property type="entry name" value="ER MEMBRANE PROTEIN COMPLEX SUBUNIT 6"/>
    <property type="match status" value="1"/>
</dbReference>
<dbReference type="EMBL" id="GAPW01006211">
    <property type="protein sequence ID" value="JAC07387.1"/>
    <property type="molecule type" value="mRNA"/>
</dbReference>
<name>A0A023EEV8_AEDAL</name>
<keyword evidence="6 9" id="KW-1133">Transmembrane helix</keyword>
<dbReference type="GO" id="GO:0072546">
    <property type="term" value="C:EMC complex"/>
    <property type="evidence" value="ECO:0007669"/>
    <property type="project" value="InterPro"/>
</dbReference>
<reference evidence="12" key="2">
    <citation type="journal article" date="2015" name="Proc. Natl. Acad. Sci. U.S.A.">
        <title>Genome sequence of the Asian Tiger mosquito, Aedes albopictus, reveals insights into its biology, genetics, and evolution.</title>
        <authorList>
            <person name="Chen X.G."/>
            <person name="Jiang X."/>
            <person name="Gu J."/>
            <person name="Xu M."/>
            <person name="Wu Y."/>
            <person name="Deng Y."/>
            <person name="Zhang C."/>
            <person name="Bonizzoni M."/>
            <person name="Dermauw W."/>
            <person name="Vontas J."/>
            <person name="Armbruster P."/>
            <person name="Huang X."/>
            <person name="Yang Y."/>
            <person name="Zhang H."/>
            <person name="He W."/>
            <person name="Peng H."/>
            <person name="Liu Y."/>
            <person name="Wu K."/>
            <person name="Chen J."/>
            <person name="Lirakis M."/>
            <person name="Topalis P."/>
            <person name="Van Leeuwen T."/>
            <person name="Hall A.B."/>
            <person name="Jiang X."/>
            <person name="Thorpe C."/>
            <person name="Mueller R.L."/>
            <person name="Sun C."/>
            <person name="Waterhouse R.M."/>
            <person name="Yan G."/>
            <person name="Tu Z.J."/>
            <person name="Fang X."/>
            <person name="James A.A."/>
        </authorList>
    </citation>
    <scope>NUCLEOTIDE SEQUENCE [LARGE SCALE GENOMIC DNA]</scope>
    <source>
        <strain evidence="12">Foshan</strain>
    </source>
</reference>
<feature type="transmembrane region" description="Helical" evidence="9">
    <location>
        <begin position="48"/>
        <end position="73"/>
    </location>
</feature>
<gene>
    <name evidence="11" type="primary">109429359</name>
</gene>
<dbReference type="VEuPathDB" id="VectorBase:AALF006680"/>
<sequence>MATTRVKTRESKTGELIAYSETAIRNNASAVEYCRTSMAALSGSTAGVLGLTGIIGFLFYVLAVLGLWCMLLLKSGSNWQKYFITRKSLLTNGFLGGLCTYVLFWTFLYGMVHVY</sequence>
<dbReference type="VEuPathDB" id="VectorBase:AALFPA_045770"/>
<dbReference type="KEGG" id="aalb:109429359"/>
<reference evidence="11" key="3">
    <citation type="submission" date="2025-05" db="UniProtKB">
        <authorList>
            <consortium name="EnsemblMetazoa"/>
        </authorList>
    </citation>
    <scope>IDENTIFICATION</scope>
    <source>
        <strain evidence="11">Foshan</strain>
    </source>
</reference>
<protein>
    <recommendedName>
        <fullName evidence="3">ER membrane protein complex subunit 6</fullName>
    </recommendedName>
    <alternativeName>
        <fullName evidence="8">Transmembrane protein 93</fullName>
    </alternativeName>
</protein>
<dbReference type="AlphaFoldDB" id="A0A023EEV8"/>
<evidence type="ECO:0000256" key="2">
    <source>
        <dbReference type="ARBA" id="ARBA00009436"/>
    </source>
</evidence>
<evidence type="ECO:0000256" key="5">
    <source>
        <dbReference type="ARBA" id="ARBA00022824"/>
    </source>
</evidence>
<evidence type="ECO:0000256" key="3">
    <source>
        <dbReference type="ARBA" id="ARBA00020827"/>
    </source>
</evidence>
<keyword evidence="12" id="KW-1185">Reference proteome</keyword>
<dbReference type="VEuPathDB" id="VectorBase:AALF002583"/>
<evidence type="ECO:0000313" key="12">
    <source>
        <dbReference type="Proteomes" id="UP000069940"/>
    </source>
</evidence>
<organism evidence="10">
    <name type="scientific">Aedes albopictus</name>
    <name type="common">Asian tiger mosquito</name>
    <name type="synonym">Stegomyia albopicta</name>
    <dbReference type="NCBI Taxonomy" id="7160"/>
    <lineage>
        <taxon>Eukaryota</taxon>
        <taxon>Metazoa</taxon>
        <taxon>Ecdysozoa</taxon>
        <taxon>Arthropoda</taxon>
        <taxon>Hexapoda</taxon>
        <taxon>Insecta</taxon>
        <taxon>Pterygota</taxon>
        <taxon>Neoptera</taxon>
        <taxon>Endopterygota</taxon>
        <taxon>Diptera</taxon>
        <taxon>Nematocera</taxon>
        <taxon>Culicoidea</taxon>
        <taxon>Culicidae</taxon>
        <taxon>Culicinae</taxon>
        <taxon>Aedini</taxon>
        <taxon>Aedes</taxon>
        <taxon>Stegomyia</taxon>
    </lineage>
</organism>
<dbReference type="Proteomes" id="UP000069940">
    <property type="component" value="Unassembled WGS sequence"/>
</dbReference>
<evidence type="ECO:0000256" key="6">
    <source>
        <dbReference type="ARBA" id="ARBA00022989"/>
    </source>
</evidence>
<dbReference type="OMA" id="MKANFEW"/>
<evidence type="ECO:0000256" key="4">
    <source>
        <dbReference type="ARBA" id="ARBA00022692"/>
    </source>
</evidence>
<evidence type="ECO:0000313" key="10">
    <source>
        <dbReference type="EMBL" id="JAC07386.1"/>
    </source>
</evidence>
<dbReference type="VEuPathDB" id="VectorBase:AALC636_006703"/>
<dbReference type="VEuPathDB" id="VectorBase:AALC636_032386"/>
<reference evidence="10" key="1">
    <citation type="journal article" date="2014" name="PLoS Negl. Trop. Dis.">
        <title>Identification and characterization of seminal fluid proteins in the Asian tiger mosquito, Aedes albopictus.</title>
        <authorList>
            <person name="Boes K.E."/>
            <person name="Ribeiro J.M."/>
            <person name="Wong A."/>
            <person name="Harrington L.C."/>
            <person name="Wolfner M.F."/>
            <person name="Sirot L.K."/>
        </authorList>
    </citation>
    <scope>NUCLEOTIDE SEQUENCE</scope>
    <source>
        <tissue evidence="10">Reproductive organs</tissue>
    </source>
</reference>
<dbReference type="KEGG" id="aalb:109398210"/>
<dbReference type="VEuPathDB" id="VectorBase:AALFPA_072215"/>
<keyword evidence="7 9" id="KW-0472">Membrane</keyword>
<comment type="similarity">
    <text evidence="2">Belongs to the EMC6 family.</text>
</comment>
<keyword evidence="5" id="KW-0256">Endoplasmic reticulum</keyword>
<evidence type="ECO:0000313" key="11">
    <source>
        <dbReference type="EnsemblMetazoa" id="AALFPA23_016046.P23382"/>
    </source>
</evidence>
<dbReference type="PANTHER" id="PTHR20994">
    <property type="entry name" value="ER MEMBRANE PROTEIN COMPLEX SUBUNIT 6"/>
    <property type="match status" value="1"/>
</dbReference>
<dbReference type="Pfam" id="PF07019">
    <property type="entry name" value="EMC6"/>
    <property type="match status" value="1"/>
</dbReference>
<dbReference type="EMBL" id="GAPW01006210">
    <property type="protein sequence ID" value="JAC07388.1"/>
    <property type="molecule type" value="mRNA"/>
</dbReference>
<evidence type="ECO:0000256" key="1">
    <source>
        <dbReference type="ARBA" id="ARBA00004477"/>
    </source>
</evidence>
<dbReference type="EnsemblMetazoa" id="AALFPA23_016046.R23382">
    <property type="protein sequence ID" value="AALFPA23_016046.P23382"/>
    <property type="gene ID" value="AALFPA23_016046"/>
</dbReference>
<accession>A0A023EEV8</accession>
<dbReference type="EnsemblMetazoa" id="AALFPA23_016731.R24423">
    <property type="protein sequence ID" value="AALFPA23_016731.P24423"/>
    <property type="gene ID" value="AALFPA23_016731"/>
</dbReference>
<evidence type="ECO:0000256" key="9">
    <source>
        <dbReference type="SAM" id="Phobius"/>
    </source>
</evidence>
<dbReference type="InterPro" id="IPR029008">
    <property type="entry name" value="EMC6-like"/>
</dbReference>
<evidence type="ECO:0000256" key="7">
    <source>
        <dbReference type="ARBA" id="ARBA00023136"/>
    </source>
</evidence>
<proteinExistence type="evidence at transcript level"/>
<dbReference type="InterPro" id="IPR008504">
    <property type="entry name" value="Emc6"/>
</dbReference>
<keyword evidence="4 9" id="KW-0812">Transmembrane</keyword>
<dbReference type="STRING" id="7160.A0A023EEV8"/>